<keyword evidence="2" id="KW-1185">Reference proteome</keyword>
<evidence type="ECO:0000313" key="2">
    <source>
        <dbReference type="Proteomes" id="UP000606786"/>
    </source>
</evidence>
<name>A0A811US78_CERCA</name>
<sequence>MQIGLNATVKVYSVASNLRIAQRAKPILIISLNFREGAVSEHHLMQTEQSRAEFMSNTNAEVERRPLFHQIQERAERGADHVIDCQFRKLIKDFGAMQQTDVFEFQLNIKNLKLSPS</sequence>
<dbReference type="EMBL" id="CAJHJT010000023">
    <property type="protein sequence ID" value="CAD7001554.1"/>
    <property type="molecule type" value="Genomic_DNA"/>
</dbReference>
<protein>
    <submittedName>
        <fullName evidence="1">(Mediterranean fruit fly) hypothetical protein</fullName>
    </submittedName>
</protein>
<organism evidence="1 2">
    <name type="scientific">Ceratitis capitata</name>
    <name type="common">Mediterranean fruit fly</name>
    <name type="synonym">Tephritis capitata</name>
    <dbReference type="NCBI Taxonomy" id="7213"/>
    <lineage>
        <taxon>Eukaryota</taxon>
        <taxon>Metazoa</taxon>
        <taxon>Ecdysozoa</taxon>
        <taxon>Arthropoda</taxon>
        <taxon>Hexapoda</taxon>
        <taxon>Insecta</taxon>
        <taxon>Pterygota</taxon>
        <taxon>Neoptera</taxon>
        <taxon>Endopterygota</taxon>
        <taxon>Diptera</taxon>
        <taxon>Brachycera</taxon>
        <taxon>Muscomorpha</taxon>
        <taxon>Tephritoidea</taxon>
        <taxon>Tephritidae</taxon>
        <taxon>Ceratitis</taxon>
        <taxon>Ceratitis</taxon>
    </lineage>
</organism>
<comment type="caution">
    <text evidence="1">The sequence shown here is derived from an EMBL/GenBank/DDBJ whole genome shotgun (WGS) entry which is preliminary data.</text>
</comment>
<accession>A0A811US78</accession>
<reference evidence="1" key="1">
    <citation type="submission" date="2020-11" db="EMBL/GenBank/DDBJ databases">
        <authorList>
            <person name="Whitehead M."/>
        </authorList>
    </citation>
    <scope>NUCLEOTIDE SEQUENCE</scope>
    <source>
        <strain evidence="1">EGII</strain>
    </source>
</reference>
<dbReference type="AlphaFoldDB" id="A0A811US78"/>
<proteinExistence type="predicted"/>
<evidence type="ECO:0000313" key="1">
    <source>
        <dbReference type="EMBL" id="CAD7001554.1"/>
    </source>
</evidence>
<gene>
    <name evidence="1" type="ORF">CCAP1982_LOCUS10048</name>
</gene>
<dbReference type="Proteomes" id="UP000606786">
    <property type="component" value="Unassembled WGS sequence"/>
</dbReference>